<comment type="caution">
    <text evidence="2">The sequence shown here is derived from an EMBL/GenBank/DDBJ whole genome shotgun (WGS) entry which is preliminary data.</text>
</comment>
<feature type="region of interest" description="Disordered" evidence="1">
    <location>
        <begin position="46"/>
        <end position="76"/>
    </location>
</feature>
<gene>
    <name evidence="2" type="ORF">NLJ89_g2711</name>
</gene>
<keyword evidence="3" id="KW-1185">Reference proteome</keyword>
<feature type="region of interest" description="Disordered" evidence="1">
    <location>
        <begin position="1"/>
        <end position="24"/>
    </location>
</feature>
<feature type="compositionally biased region" description="Basic and acidic residues" evidence="1">
    <location>
        <begin position="58"/>
        <end position="69"/>
    </location>
</feature>
<evidence type="ECO:0000313" key="3">
    <source>
        <dbReference type="Proteomes" id="UP001148786"/>
    </source>
</evidence>
<name>A0A9W8KBZ6_9AGAR</name>
<dbReference type="EMBL" id="JANKHO010000175">
    <property type="protein sequence ID" value="KAJ3513852.1"/>
    <property type="molecule type" value="Genomic_DNA"/>
</dbReference>
<accession>A0A9W8KBZ6</accession>
<proteinExistence type="predicted"/>
<reference evidence="2" key="1">
    <citation type="submission" date="2022-07" db="EMBL/GenBank/DDBJ databases">
        <title>Genome Sequence of Agrocybe chaxingu.</title>
        <authorList>
            <person name="Buettner E."/>
        </authorList>
    </citation>
    <scope>NUCLEOTIDE SEQUENCE</scope>
    <source>
        <strain evidence="2">MP-N11</strain>
    </source>
</reference>
<dbReference type="AlphaFoldDB" id="A0A9W8KBZ6"/>
<protein>
    <submittedName>
        <fullName evidence="2">Uncharacterized protein</fullName>
    </submittedName>
</protein>
<evidence type="ECO:0000256" key="1">
    <source>
        <dbReference type="SAM" id="MobiDB-lite"/>
    </source>
</evidence>
<dbReference type="Proteomes" id="UP001148786">
    <property type="component" value="Unassembled WGS sequence"/>
</dbReference>
<sequence>MSGGAGRTSKVDDSIPAPRGKRHKRFLEKKDALSLAVSIAEAQEEKAQTKAEKHHKIQVVDDQKNERKLPSSTKAKLRSPMAFVAKFTSEDINPSAALSENRVQTTELAHPVPKLTLVDDKPVIIGTATSRVQGSP</sequence>
<organism evidence="2 3">
    <name type="scientific">Agrocybe chaxingu</name>
    <dbReference type="NCBI Taxonomy" id="84603"/>
    <lineage>
        <taxon>Eukaryota</taxon>
        <taxon>Fungi</taxon>
        <taxon>Dikarya</taxon>
        <taxon>Basidiomycota</taxon>
        <taxon>Agaricomycotina</taxon>
        <taxon>Agaricomycetes</taxon>
        <taxon>Agaricomycetidae</taxon>
        <taxon>Agaricales</taxon>
        <taxon>Agaricineae</taxon>
        <taxon>Strophariaceae</taxon>
        <taxon>Agrocybe</taxon>
    </lineage>
</organism>
<evidence type="ECO:0000313" key="2">
    <source>
        <dbReference type="EMBL" id="KAJ3513852.1"/>
    </source>
</evidence>